<feature type="domain" description="Flagellar hook-length control protein-like C-terminal" evidence="5">
    <location>
        <begin position="378"/>
        <end position="452"/>
    </location>
</feature>
<feature type="region of interest" description="Disordered" evidence="4">
    <location>
        <begin position="444"/>
        <end position="504"/>
    </location>
</feature>
<feature type="region of interest" description="Disordered" evidence="4">
    <location>
        <begin position="285"/>
        <end position="346"/>
    </location>
</feature>
<evidence type="ECO:0000256" key="3">
    <source>
        <dbReference type="ARBA" id="ARBA00022795"/>
    </source>
</evidence>
<feature type="region of interest" description="Disordered" evidence="4">
    <location>
        <begin position="150"/>
        <end position="269"/>
    </location>
</feature>
<comment type="function">
    <text evidence="1">Controls the length of the flagellar hook.</text>
</comment>
<gene>
    <name evidence="6" type="ORF">GCM10025782_05220</name>
</gene>
<feature type="region of interest" description="Disordered" evidence="4">
    <location>
        <begin position="1"/>
        <end position="123"/>
    </location>
</feature>
<accession>A0ABP8XR30</accession>
<dbReference type="InterPro" id="IPR038610">
    <property type="entry name" value="FliK-like_C_sf"/>
</dbReference>
<dbReference type="InterPro" id="IPR021136">
    <property type="entry name" value="Flagellar_hook_control-like_C"/>
</dbReference>
<keyword evidence="3" id="KW-1005">Bacterial flagellum biogenesis</keyword>
<dbReference type="InterPro" id="IPR001635">
    <property type="entry name" value="Flag_hook_Flik"/>
</dbReference>
<feature type="compositionally biased region" description="Low complexity" evidence="4">
    <location>
        <begin position="228"/>
        <end position="257"/>
    </location>
</feature>
<comment type="similarity">
    <text evidence="2">Belongs to the FliK family.</text>
</comment>
<organism evidence="6 7">
    <name type="scientific">Pedococcus ginsenosidimutans</name>
    <dbReference type="NCBI Taxonomy" id="490570"/>
    <lineage>
        <taxon>Bacteria</taxon>
        <taxon>Bacillati</taxon>
        <taxon>Actinomycetota</taxon>
        <taxon>Actinomycetes</taxon>
        <taxon>Micrococcales</taxon>
        <taxon>Intrasporangiaceae</taxon>
        <taxon>Pedococcus</taxon>
    </lineage>
</organism>
<evidence type="ECO:0000256" key="2">
    <source>
        <dbReference type="ARBA" id="ARBA00009149"/>
    </source>
</evidence>
<evidence type="ECO:0000313" key="7">
    <source>
        <dbReference type="Proteomes" id="UP001500556"/>
    </source>
</evidence>
<dbReference type="RefSeq" id="WP_345500960.1">
    <property type="nucleotide sequence ID" value="NZ_BAABLO010000001.1"/>
</dbReference>
<feature type="compositionally biased region" description="Basic and acidic residues" evidence="4">
    <location>
        <begin position="39"/>
        <end position="53"/>
    </location>
</feature>
<feature type="compositionally biased region" description="Low complexity" evidence="4">
    <location>
        <begin position="169"/>
        <end position="189"/>
    </location>
</feature>
<evidence type="ECO:0000256" key="1">
    <source>
        <dbReference type="ARBA" id="ARBA00003944"/>
    </source>
</evidence>
<evidence type="ECO:0000256" key="4">
    <source>
        <dbReference type="SAM" id="MobiDB-lite"/>
    </source>
</evidence>
<dbReference type="CDD" id="cd17470">
    <property type="entry name" value="T3SS_Flik_C"/>
    <property type="match status" value="1"/>
</dbReference>
<feature type="compositionally biased region" description="Gly residues" evidence="4">
    <location>
        <begin position="107"/>
        <end position="119"/>
    </location>
</feature>
<proteinExistence type="inferred from homology"/>
<name>A0ABP8XR30_9MICO</name>
<protein>
    <recommendedName>
        <fullName evidence="5">Flagellar hook-length control protein-like C-terminal domain-containing protein</fullName>
    </recommendedName>
</protein>
<reference evidence="7" key="1">
    <citation type="journal article" date="2019" name="Int. J. Syst. Evol. Microbiol.">
        <title>The Global Catalogue of Microorganisms (GCM) 10K type strain sequencing project: providing services to taxonomists for standard genome sequencing and annotation.</title>
        <authorList>
            <consortium name="The Broad Institute Genomics Platform"/>
            <consortium name="The Broad Institute Genome Sequencing Center for Infectious Disease"/>
            <person name="Wu L."/>
            <person name="Ma J."/>
        </authorList>
    </citation>
    <scope>NUCLEOTIDE SEQUENCE [LARGE SCALE GENOMIC DNA]</scope>
    <source>
        <strain evidence="7">JCM 18961</strain>
    </source>
</reference>
<keyword evidence="7" id="KW-1185">Reference proteome</keyword>
<dbReference type="Proteomes" id="UP001500556">
    <property type="component" value="Unassembled WGS sequence"/>
</dbReference>
<evidence type="ECO:0000313" key="6">
    <source>
        <dbReference type="EMBL" id="GAA4712064.1"/>
    </source>
</evidence>
<evidence type="ECO:0000259" key="5">
    <source>
        <dbReference type="Pfam" id="PF02120"/>
    </source>
</evidence>
<comment type="caution">
    <text evidence="6">The sequence shown here is derived from an EMBL/GenBank/DDBJ whole genome shotgun (WGS) entry which is preliminary data.</text>
</comment>
<sequence>MSRVPGPVVPATPSVRADRPRGAATSVDDGAGFAAALDSRLRRDVQPRTDDAAGGRQHPRTSAPRRPAPGGADREVPKQDTDPAGYPAQAPVDGRDSSAVSTAGAGSTNGAGQGTGPGSGDTAAVATAVGQAASGAAATSAVPASGALAPVDAVPGATSPVGATALGRGVAVPGPVAVPTVATGPASVPRTANLPAGPGPGAATSTPATDLGAPVDGPGSATAADTVAGQAPAPVAGAPGAAATPDAAAAGAAPAAGAHHRAGSPHAGHAADVSGVVAADAAGTATAGTSPAAGPVPGSESAAPGLPAADPVAAPPTGAAGQGATTPEPTASAAGPQASTPVPAAVPTTPAPAATIAVAPPVQAQVLAAVSPLLRGPDGSHRLTLQLAPEHLGRVRVEVTVSGAEVALHLVAADAGTRETLRHGLADLRAQLEQSGLRTTEVEVRLGTPDQGGAGGADLAKSDREPSARGGHGAVPGRATHGDTRTGAPAPRPATPDVLLDVRM</sequence>
<feature type="compositionally biased region" description="Basic and acidic residues" evidence="4">
    <location>
        <begin position="72"/>
        <end position="81"/>
    </location>
</feature>
<dbReference type="PRINTS" id="PR01007">
    <property type="entry name" value="FLGHOOKFLIK"/>
</dbReference>
<dbReference type="Gene3D" id="3.30.750.140">
    <property type="match status" value="1"/>
</dbReference>
<feature type="compositionally biased region" description="Low complexity" evidence="4">
    <location>
        <begin position="97"/>
        <end position="106"/>
    </location>
</feature>
<dbReference type="Pfam" id="PF02120">
    <property type="entry name" value="Flg_hook"/>
    <property type="match status" value="1"/>
</dbReference>
<dbReference type="EMBL" id="BAABLO010000001">
    <property type="protein sequence ID" value="GAA4712064.1"/>
    <property type="molecule type" value="Genomic_DNA"/>
</dbReference>